<evidence type="ECO:0000256" key="9">
    <source>
        <dbReference type="ARBA" id="ARBA00023136"/>
    </source>
</evidence>
<dbReference type="InterPro" id="IPR023299">
    <property type="entry name" value="ATPase_P-typ_cyto_dom_N"/>
</dbReference>
<reference evidence="13" key="1">
    <citation type="submission" date="2020-07" db="EMBL/GenBank/DDBJ databases">
        <title>Draft Genome Sequence of a Deep-Sea Yeast, Naganishia (Cryptococcus) liquefaciens strain N6.</title>
        <authorList>
            <person name="Han Y.W."/>
            <person name="Kajitani R."/>
            <person name="Morimoto H."/>
            <person name="Parhat M."/>
            <person name="Tsubouchi H."/>
            <person name="Bakenova O."/>
            <person name="Ogata M."/>
            <person name="Argunhan B."/>
            <person name="Aoki R."/>
            <person name="Kajiwara S."/>
            <person name="Itoh T."/>
            <person name="Iwasaki H."/>
        </authorList>
    </citation>
    <scope>NUCLEOTIDE SEQUENCE</scope>
    <source>
        <strain evidence="13">N6</strain>
    </source>
</reference>
<keyword evidence="14" id="KW-1185">Reference proteome</keyword>
<keyword evidence="4" id="KW-0547">Nucleotide-binding</keyword>
<dbReference type="InterPro" id="IPR001757">
    <property type="entry name" value="P_typ_ATPase"/>
</dbReference>
<feature type="compositionally biased region" description="Polar residues" evidence="10">
    <location>
        <begin position="548"/>
        <end position="557"/>
    </location>
</feature>
<feature type="transmembrane region" description="Helical" evidence="11">
    <location>
        <begin position="1046"/>
        <end position="1070"/>
    </location>
</feature>
<evidence type="ECO:0000256" key="6">
    <source>
        <dbReference type="ARBA" id="ARBA00022842"/>
    </source>
</evidence>
<dbReference type="PRINTS" id="PR00119">
    <property type="entry name" value="CATATPASE"/>
</dbReference>
<dbReference type="Pfam" id="PF00690">
    <property type="entry name" value="Cation_ATPase_N"/>
    <property type="match status" value="1"/>
</dbReference>
<feature type="domain" description="Cation-transporting P-type ATPase N-terminal" evidence="12">
    <location>
        <begin position="49"/>
        <end position="123"/>
    </location>
</feature>
<organism evidence="13 14">
    <name type="scientific">Naganishia liquefaciens</name>
    <dbReference type="NCBI Taxonomy" id="104408"/>
    <lineage>
        <taxon>Eukaryota</taxon>
        <taxon>Fungi</taxon>
        <taxon>Dikarya</taxon>
        <taxon>Basidiomycota</taxon>
        <taxon>Agaricomycotina</taxon>
        <taxon>Tremellomycetes</taxon>
        <taxon>Filobasidiales</taxon>
        <taxon>Filobasidiaceae</taxon>
        <taxon>Naganishia</taxon>
    </lineage>
</organism>
<evidence type="ECO:0000256" key="1">
    <source>
        <dbReference type="ARBA" id="ARBA00004127"/>
    </source>
</evidence>
<feature type="compositionally biased region" description="Basic residues" evidence="10">
    <location>
        <begin position="536"/>
        <end position="547"/>
    </location>
</feature>
<keyword evidence="5" id="KW-0067">ATP-binding</keyword>
<dbReference type="GO" id="GO:0005524">
    <property type="term" value="F:ATP binding"/>
    <property type="evidence" value="ECO:0007669"/>
    <property type="project" value="UniProtKB-KW"/>
</dbReference>
<evidence type="ECO:0000256" key="7">
    <source>
        <dbReference type="ARBA" id="ARBA00022967"/>
    </source>
</evidence>
<feature type="transmembrane region" description="Helical" evidence="11">
    <location>
        <begin position="893"/>
        <end position="913"/>
    </location>
</feature>
<feature type="compositionally biased region" description="Basic and acidic residues" evidence="10">
    <location>
        <begin position="1"/>
        <end position="23"/>
    </location>
</feature>
<dbReference type="GO" id="GO:0016020">
    <property type="term" value="C:membrane"/>
    <property type="evidence" value="ECO:0007669"/>
    <property type="project" value="InterPro"/>
</dbReference>
<dbReference type="Pfam" id="PF00122">
    <property type="entry name" value="E1-E2_ATPase"/>
    <property type="match status" value="1"/>
</dbReference>
<dbReference type="FunFam" id="2.70.150.10:FF:000160">
    <property type="entry name" value="Sarcoplasmic/endoplasmic reticulum calcium ATPase 1"/>
    <property type="match status" value="1"/>
</dbReference>
<dbReference type="GO" id="GO:0016887">
    <property type="term" value="F:ATP hydrolysis activity"/>
    <property type="evidence" value="ECO:0007669"/>
    <property type="project" value="InterPro"/>
</dbReference>
<dbReference type="Proteomes" id="UP000620104">
    <property type="component" value="Unassembled WGS sequence"/>
</dbReference>
<dbReference type="Gene3D" id="2.70.150.10">
    <property type="entry name" value="Calcium-transporting ATPase, cytoplasmic transduction domain A"/>
    <property type="match status" value="1"/>
</dbReference>
<dbReference type="InterPro" id="IPR018303">
    <property type="entry name" value="ATPase_P-typ_P_site"/>
</dbReference>
<evidence type="ECO:0000256" key="4">
    <source>
        <dbReference type="ARBA" id="ARBA00022741"/>
    </source>
</evidence>
<dbReference type="OrthoDB" id="3352408at2759"/>
<dbReference type="PANTHER" id="PTHR42861">
    <property type="entry name" value="CALCIUM-TRANSPORTING ATPASE"/>
    <property type="match status" value="1"/>
</dbReference>
<feature type="region of interest" description="Disordered" evidence="10">
    <location>
        <begin position="536"/>
        <end position="557"/>
    </location>
</feature>
<feature type="transmembrane region" description="Helical" evidence="11">
    <location>
        <begin position="859"/>
        <end position="881"/>
    </location>
</feature>
<sequence>MESKGQQDSRVKETRTVDSERTAVSRQPGVVNGGKDGRKDYEDSPLSGPAHVATDRRVMEELETSAEKGLSSEKAKTLHAKWGDNILEPPPKPSPFKLLGRQVLNAMTLVLLAAMAVSFGTQDWIEAGVIAALVILNVTVGFSQEWKAEKTVAALASVGAPVAQVLRDGKEVDSKVEEVVPGDIILLTPGSIVPADGRLLDGFVSNLEADEALLTGESLPVAKHSEPFDDADIPLGDRLNMVYAGSQITKGRARAVVVGTGMNTELGKIAQAIERKVKTKETGWKAKWLKIQVALGVKGTTPLQMKLNKLAYLLLSIAIILAIVVVASTGFTDIDDSIATYAVATAVSILPASLIAVVSLTLATASRELAKRNALVRRMDAIEGLSIVTDICSDKTGTLTVGKMVMKKAWVPAKLRNPENKESGAVDSSEGQTYEVETGSDPYYPRGVVRYIDNDKPLVTEVSESGGDGSSDTEDGAGPDVVQPTDMENNLANMTLCASLCNMATIHRNKEGIWQANGDATEIALQVFAHKLGRGKPHMTHARKSPHSVKTPSQPMQRTSSIYSANERAVPIDGHYKLVIEHPFDSTVKRMSTAWRFIKDDGSENDKECLVFMKGAVERVLDRCEAIGLGNDSVPLDETRKAEIIARMDALAAEGLRVLCLSGKVLNQSPEAVKAIPRDELEQGLRFLGLAGIYDPPRPESRGAVLEATQAGITTRMLTGDHPATASAIAKAVAILRDDHPQGAVMTGQQFDALSEDQIDALPELPVVIARCAPETKVRMVEALHRRKIWGMTRFAVMTGDGVNDSPALKRADVGVAMGLAGADVAKSVSDIVLADDNFASITRAIRKGRGTLMNLSKFLLYLLSGNIAEVLVLIVGLAFLNDEKVSVYPLSPVAALWINTIAAGPPALALGLEPTAKDAMEKSPRAYKTIFTLWWYIDLIFYGILIGAVSIVNFVIVVWGRGNGDLGINCNEGSYNDSCETLYYGRGTTFATLTIILMVHSLECKHLEKSLFQMDLMDNKLLLWSAFALSLSVFPVLYIPKISDYAFQVLGLKWEWGIVFGMVLVYLVFTELYKLVRRRLNKVEAGGPKVTEKNLPKFETIAP</sequence>
<name>A0A8H3TQZ5_9TREE</name>
<evidence type="ECO:0000259" key="12">
    <source>
        <dbReference type="SMART" id="SM00831"/>
    </source>
</evidence>
<evidence type="ECO:0000256" key="5">
    <source>
        <dbReference type="ARBA" id="ARBA00022840"/>
    </source>
</evidence>
<dbReference type="InterPro" id="IPR006068">
    <property type="entry name" value="ATPase_P-typ_cation-transptr_C"/>
</dbReference>
<evidence type="ECO:0000256" key="3">
    <source>
        <dbReference type="ARBA" id="ARBA00022692"/>
    </source>
</evidence>
<dbReference type="InterPro" id="IPR044492">
    <property type="entry name" value="P_typ_ATPase_HD_dom"/>
</dbReference>
<feature type="transmembrane region" description="Helical" evidence="11">
    <location>
        <begin position="934"/>
        <end position="960"/>
    </location>
</feature>
<dbReference type="Gene3D" id="3.40.1110.10">
    <property type="entry name" value="Calcium-transporting ATPase, cytoplasmic domain N"/>
    <property type="match status" value="1"/>
</dbReference>
<dbReference type="NCBIfam" id="TIGR01494">
    <property type="entry name" value="ATPase_P-type"/>
    <property type="match status" value="3"/>
</dbReference>
<dbReference type="SUPFAM" id="SSF56784">
    <property type="entry name" value="HAD-like"/>
    <property type="match status" value="1"/>
</dbReference>
<dbReference type="GO" id="GO:0030001">
    <property type="term" value="P:metal ion transport"/>
    <property type="evidence" value="ECO:0007669"/>
    <property type="project" value="UniProtKB-ARBA"/>
</dbReference>
<evidence type="ECO:0000256" key="2">
    <source>
        <dbReference type="ARBA" id="ARBA00022553"/>
    </source>
</evidence>
<dbReference type="SUPFAM" id="SSF81660">
    <property type="entry name" value="Metal cation-transporting ATPase, ATP-binding domain N"/>
    <property type="match status" value="1"/>
</dbReference>
<keyword evidence="9 11" id="KW-0472">Membrane</keyword>
<accession>A0A8H3TQZ5</accession>
<feature type="region of interest" description="Disordered" evidence="10">
    <location>
        <begin position="419"/>
        <end position="441"/>
    </location>
</feature>
<keyword evidence="6" id="KW-0460">Magnesium</keyword>
<feature type="transmembrane region" description="Helical" evidence="11">
    <location>
        <begin position="98"/>
        <end position="118"/>
    </location>
</feature>
<dbReference type="Gene3D" id="3.40.50.1000">
    <property type="entry name" value="HAD superfamily/HAD-like"/>
    <property type="match status" value="1"/>
</dbReference>
<feature type="transmembrane region" description="Helical" evidence="11">
    <location>
        <begin position="124"/>
        <end position="142"/>
    </location>
</feature>
<evidence type="ECO:0000256" key="8">
    <source>
        <dbReference type="ARBA" id="ARBA00022989"/>
    </source>
</evidence>
<proteinExistence type="predicted"/>
<feature type="transmembrane region" description="Helical" evidence="11">
    <location>
        <begin position="338"/>
        <end position="363"/>
    </location>
</feature>
<evidence type="ECO:0000256" key="10">
    <source>
        <dbReference type="SAM" id="MobiDB-lite"/>
    </source>
</evidence>
<feature type="transmembrane region" description="Helical" evidence="11">
    <location>
        <begin position="1022"/>
        <end position="1040"/>
    </location>
</feature>
<dbReference type="SFLD" id="SFLDG00002">
    <property type="entry name" value="C1.7:_P-type_atpase_like"/>
    <property type="match status" value="1"/>
</dbReference>
<dbReference type="SMART" id="SM00831">
    <property type="entry name" value="Cation_ATPase_N"/>
    <property type="match status" value="1"/>
</dbReference>
<dbReference type="InterPro" id="IPR023214">
    <property type="entry name" value="HAD_sf"/>
</dbReference>
<dbReference type="PROSITE" id="PS00154">
    <property type="entry name" value="ATPASE_E1_E2"/>
    <property type="match status" value="1"/>
</dbReference>
<feature type="region of interest" description="Disordered" evidence="10">
    <location>
        <begin position="459"/>
        <end position="486"/>
    </location>
</feature>
<dbReference type="Pfam" id="PF00689">
    <property type="entry name" value="Cation_ATPase_C"/>
    <property type="match status" value="1"/>
</dbReference>
<dbReference type="AlphaFoldDB" id="A0A8H3TQZ5"/>
<feature type="region of interest" description="Disordered" evidence="10">
    <location>
        <begin position="1"/>
        <end position="57"/>
    </location>
</feature>
<evidence type="ECO:0000313" key="13">
    <source>
        <dbReference type="EMBL" id="GHJ85543.1"/>
    </source>
</evidence>
<dbReference type="SFLD" id="SFLDF00027">
    <property type="entry name" value="p-type_atpase"/>
    <property type="match status" value="1"/>
</dbReference>
<feature type="transmembrane region" description="Helical" evidence="11">
    <location>
        <begin position="984"/>
        <end position="1001"/>
    </location>
</feature>
<dbReference type="SUPFAM" id="SSF81665">
    <property type="entry name" value="Calcium ATPase, transmembrane domain M"/>
    <property type="match status" value="1"/>
</dbReference>
<evidence type="ECO:0000256" key="11">
    <source>
        <dbReference type="SAM" id="Phobius"/>
    </source>
</evidence>
<dbReference type="InterPro" id="IPR059000">
    <property type="entry name" value="ATPase_P-type_domA"/>
</dbReference>
<dbReference type="Gene3D" id="1.20.1110.10">
    <property type="entry name" value="Calcium-transporting ATPase, transmembrane domain"/>
    <property type="match status" value="1"/>
</dbReference>
<gene>
    <name evidence="13" type="ORF">NliqN6_1945</name>
</gene>
<evidence type="ECO:0000313" key="14">
    <source>
        <dbReference type="Proteomes" id="UP000620104"/>
    </source>
</evidence>
<dbReference type="InterPro" id="IPR008250">
    <property type="entry name" value="ATPase_P-typ_transduc_dom_A_sf"/>
</dbReference>
<dbReference type="InterPro" id="IPR023298">
    <property type="entry name" value="ATPase_P-typ_TM_dom_sf"/>
</dbReference>
<dbReference type="SFLD" id="SFLDS00003">
    <property type="entry name" value="Haloacid_Dehalogenase"/>
    <property type="match status" value="1"/>
</dbReference>
<dbReference type="EMBL" id="BLZA01000011">
    <property type="protein sequence ID" value="GHJ85543.1"/>
    <property type="molecule type" value="Genomic_DNA"/>
</dbReference>
<dbReference type="InterPro" id="IPR036412">
    <property type="entry name" value="HAD-like_sf"/>
</dbReference>
<keyword evidence="8 11" id="KW-1133">Transmembrane helix</keyword>
<dbReference type="PRINTS" id="PR00120">
    <property type="entry name" value="HATPASE"/>
</dbReference>
<keyword evidence="2" id="KW-0597">Phosphoprotein</keyword>
<keyword evidence="7" id="KW-1278">Translocase</keyword>
<comment type="caution">
    <text evidence="13">The sequence shown here is derived from an EMBL/GenBank/DDBJ whole genome shotgun (WGS) entry which is preliminary data.</text>
</comment>
<feature type="transmembrane region" description="Helical" evidence="11">
    <location>
        <begin position="310"/>
        <end position="332"/>
    </location>
</feature>
<keyword evidence="3 11" id="KW-0812">Transmembrane</keyword>
<dbReference type="SUPFAM" id="SSF81653">
    <property type="entry name" value="Calcium ATPase, transduction domain A"/>
    <property type="match status" value="1"/>
</dbReference>
<dbReference type="InterPro" id="IPR004014">
    <property type="entry name" value="ATPase_P-typ_cation-transptr_N"/>
</dbReference>
<protein>
    <recommendedName>
        <fullName evidence="12">Cation-transporting P-type ATPase N-terminal domain-containing protein</fullName>
    </recommendedName>
</protein>
<comment type="subcellular location">
    <subcellularLocation>
        <location evidence="1">Endomembrane system</location>
        <topology evidence="1">Multi-pass membrane protein</topology>
    </subcellularLocation>
</comment>
<dbReference type="GO" id="GO:0012505">
    <property type="term" value="C:endomembrane system"/>
    <property type="evidence" value="ECO:0007669"/>
    <property type="project" value="UniProtKB-SubCell"/>
</dbReference>
<dbReference type="Pfam" id="PF13246">
    <property type="entry name" value="Cation_ATPase"/>
    <property type="match status" value="1"/>
</dbReference>